<evidence type="ECO:0000313" key="3">
    <source>
        <dbReference type="Proteomes" id="UP000701801"/>
    </source>
</evidence>
<accession>A0A9N9PXV7</accession>
<reference evidence="2" key="1">
    <citation type="submission" date="2021-07" db="EMBL/GenBank/DDBJ databases">
        <authorList>
            <person name="Durling M."/>
        </authorList>
    </citation>
    <scope>NUCLEOTIDE SEQUENCE</scope>
</reference>
<proteinExistence type="predicted"/>
<gene>
    <name evidence="2" type="ORF">HYALB_00005205</name>
</gene>
<keyword evidence="3" id="KW-1185">Reference proteome</keyword>
<feature type="domain" description="2EXR" evidence="1">
    <location>
        <begin position="178"/>
        <end position="210"/>
    </location>
</feature>
<sequence length="233" mass="25930">MATNNTPVTANIQLPLEIILSAPLKIEQHSAGELEGGITSYPEHHDATRVSVMENTSMSSTNTKNTIAEDSAAYNAGPMISTSDINGPANSEPEIPEKLLMCVDGTTYLTSGGVDDIGEVHNTDPIWYNPDEWDIVSTPTFASGRPCHSVKTPLNLLLGYQGLRQIFWPKPAEEPKEFHPFARLPKELRLEIWKAAFPPSRLVYLMQYWHYSGSPKHIRLWFQKSMGVVGLVR</sequence>
<dbReference type="AlphaFoldDB" id="A0A9N9PXV7"/>
<evidence type="ECO:0000259" key="1">
    <source>
        <dbReference type="Pfam" id="PF20150"/>
    </source>
</evidence>
<dbReference type="InterPro" id="IPR045518">
    <property type="entry name" value="2EXR"/>
</dbReference>
<dbReference type="Proteomes" id="UP000701801">
    <property type="component" value="Unassembled WGS sequence"/>
</dbReference>
<protein>
    <recommendedName>
        <fullName evidence="1">2EXR domain-containing protein</fullName>
    </recommendedName>
</protein>
<organism evidence="2 3">
    <name type="scientific">Hymenoscyphus albidus</name>
    <dbReference type="NCBI Taxonomy" id="595503"/>
    <lineage>
        <taxon>Eukaryota</taxon>
        <taxon>Fungi</taxon>
        <taxon>Dikarya</taxon>
        <taxon>Ascomycota</taxon>
        <taxon>Pezizomycotina</taxon>
        <taxon>Leotiomycetes</taxon>
        <taxon>Helotiales</taxon>
        <taxon>Helotiaceae</taxon>
        <taxon>Hymenoscyphus</taxon>
    </lineage>
</organism>
<dbReference type="Pfam" id="PF20150">
    <property type="entry name" value="2EXR"/>
    <property type="match status" value="1"/>
</dbReference>
<name>A0A9N9PXV7_9HELO</name>
<comment type="caution">
    <text evidence="2">The sequence shown here is derived from an EMBL/GenBank/DDBJ whole genome shotgun (WGS) entry which is preliminary data.</text>
</comment>
<dbReference type="EMBL" id="CAJVRM010000285">
    <property type="protein sequence ID" value="CAG8978868.1"/>
    <property type="molecule type" value="Genomic_DNA"/>
</dbReference>
<dbReference type="OrthoDB" id="3488730at2759"/>
<evidence type="ECO:0000313" key="2">
    <source>
        <dbReference type="EMBL" id="CAG8978868.1"/>
    </source>
</evidence>